<evidence type="ECO:0000256" key="2">
    <source>
        <dbReference type="ARBA" id="ARBA00008779"/>
    </source>
</evidence>
<evidence type="ECO:0000256" key="3">
    <source>
        <dbReference type="ARBA" id="ARBA00022723"/>
    </source>
</evidence>
<dbReference type="InterPro" id="IPR050738">
    <property type="entry name" value="Sulfatase"/>
</dbReference>
<feature type="compositionally biased region" description="Basic and acidic residues" evidence="7">
    <location>
        <begin position="632"/>
        <end position="641"/>
    </location>
</feature>
<keyword evidence="10" id="KW-1185">Reference proteome</keyword>
<comment type="similarity">
    <text evidence="2">Belongs to the sulfatase family.</text>
</comment>
<keyword evidence="3" id="KW-0479">Metal-binding</keyword>
<dbReference type="PROSITE" id="PS00018">
    <property type="entry name" value="EF_HAND_1"/>
    <property type="match status" value="2"/>
</dbReference>
<organism evidence="9 10">
    <name type="scientific">Novipirellula rosea</name>
    <dbReference type="NCBI Taxonomy" id="1031540"/>
    <lineage>
        <taxon>Bacteria</taxon>
        <taxon>Pseudomonadati</taxon>
        <taxon>Planctomycetota</taxon>
        <taxon>Planctomycetia</taxon>
        <taxon>Pirellulales</taxon>
        <taxon>Pirellulaceae</taxon>
        <taxon>Novipirellula</taxon>
    </lineage>
</organism>
<sequence length="718" mass="80830">MNYHFILILLVSFAFLGEQVNAERPKPNVIMILTDDLGWQDLKCYDIDEPSPMETPNLDAFAKRGVMFWQAYSPAPTCAPSRCAIMSGNHPARAQKTHVVGGAPPTPHNKKGSRMMDPWYSGRMPADEFTLARAMKQNGYVTGHSGKWHIAIDHHAFPQPTDVGFDHSRSHRGVQTGMKDRLSGFATDAVDDPFRLDANGYPVDQTNQDALTFLQENKDKPFFLYYATWLVHSPIQTRCKALLDKYVDKLGVDPRHTVTRETAGQLNPYYCAMVEMLDYYTGQLIDYLDETDDPRWPGHKLSENTYVIFTSDNGGMEGSPKERYTDNNPLDRGKISAKEGGTRVPLFIVGPGIQPGVQSDVMVNGLDFYPTILALTGSSKPADKQLDGCDLSQLLLNDPTNPALVKQADGTTRDTMVWHFPHGVALESTIRIGDYKLIRNYDHVNNDGTDELELFQLYQTKGNQQQRVDIEEAKNLAAAMPEKAEAMNQRLTEMLTEMNASYPSYNPDYPGDLPGKQNAITVLSHQKQGNKVEFRYQENGAKLARADLIYTLNGGDRDEEWFRKPATIMRDEHLVTVKLPPETTHYVINLIDENHFLRSYPEINKTNQSYSPQALSVTGEPKTGSRPSASIAEKDADNDGRVSEEEYINHFAGGFDRKDKNQDGVLTPSEHAHPSFTIADTDEDKQLTRAEFASIFKRQFDRMDRDKNGFITADEINR</sequence>
<evidence type="ECO:0000259" key="8">
    <source>
        <dbReference type="PROSITE" id="PS50222"/>
    </source>
</evidence>
<keyword evidence="6" id="KW-0106">Calcium</keyword>
<proteinExistence type="inferred from homology"/>
<dbReference type="Proteomes" id="UP001500840">
    <property type="component" value="Unassembled WGS sequence"/>
</dbReference>
<dbReference type="PROSITE" id="PS00149">
    <property type="entry name" value="SULFATASE_2"/>
    <property type="match status" value="1"/>
</dbReference>
<feature type="domain" description="EF-hand" evidence="8">
    <location>
        <begin position="691"/>
        <end position="718"/>
    </location>
</feature>
<accession>A0ABP8N2C9</accession>
<dbReference type="PANTHER" id="PTHR42693">
    <property type="entry name" value="ARYLSULFATASE FAMILY MEMBER"/>
    <property type="match status" value="1"/>
</dbReference>
<dbReference type="RefSeq" id="WP_345324455.1">
    <property type="nucleotide sequence ID" value="NZ_BAABGA010000046.1"/>
</dbReference>
<comment type="caution">
    <text evidence="9">The sequence shown here is derived from an EMBL/GenBank/DDBJ whole genome shotgun (WGS) entry which is preliminary data.</text>
</comment>
<comment type="cofactor">
    <cofactor evidence="1">
        <name>Ca(2+)</name>
        <dbReference type="ChEBI" id="CHEBI:29108"/>
    </cofactor>
</comment>
<dbReference type="InterPro" id="IPR024607">
    <property type="entry name" value="Sulfatase_CS"/>
</dbReference>
<dbReference type="SUPFAM" id="SSF53649">
    <property type="entry name" value="Alkaline phosphatase-like"/>
    <property type="match status" value="1"/>
</dbReference>
<evidence type="ECO:0000313" key="9">
    <source>
        <dbReference type="EMBL" id="GAA4458794.1"/>
    </source>
</evidence>
<dbReference type="Pfam" id="PF13202">
    <property type="entry name" value="EF-hand_5"/>
    <property type="match status" value="1"/>
</dbReference>
<evidence type="ECO:0000256" key="5">
    <source>
        <dbReference type="ARBA" id="ARBA00022801"/>
    </source>
</evidence>
<dbReference type="EMBL" id="BAABGA010000046">
    <property type="protein sequence ID" value="GAA4458794.1"/>
    <property type="molecule type" value="Genomic_DNA"/>
</dbReference>
<gene>
    <name evidence="9" type="ORF">GCM10023156_37450</name>
</gene>
<dbReference type="SUPFAM" id="SSF47473">
    <property type="entry name" value="EF-hand"/>
    <property type="match status" value="1"/>
</dbReference>
<dbReference type="InterPro" id="IPR017850">
    <property type="entry name" value="Alkaline_phosphatase_core_sf"/>
</dbReference>
<dbReference type="InterPro" id="IPR000917">
    <property type="entry name" value="Sulfatase_N"/>
</dbReference>
<protein>
    <submittedName>
        <fullName evidence="9">Sulfatase</fullName>
    </submittedName>
</protein>
<dbReference type="InterPro" id="IPR018247">
    <property type="entry name" value="EF_Hand_1_Ca_BS"/>
</dbReference>
<dbReference type="CDD" id="cd16144">
    <property type="entry name" value="ARS_like"/>
    <property type="match status" value="1"/>
</dbReference>
<evidence type="ECO:0000256" key="4">
    <source>
        <dbReference type="ARBA" id="ARBA00022729"/>
    </source>
</evidence>
<dbReference type="InterPro" id="IPR011992">
    <property type="entry name" value="EF-hand-dom_pair"/>
</dbReference>
<evidence type="ECO:0000256" key="7">
    <source>
        <dbReference type="SAM" id="MobiDB-lite"/>
    </source>
</evidence>
<dbReference type="InterPro" id="IPR002048">
    <property type="entry name" value="EF_hand_dom"/>
</dbReference>
<dbReference type="Gene3D" id="3.40.720.10">
    <property type="entry name" value="Alkaline Phosphatase, subunit A"/>
    <property type="match status" value="1"/>
</dbReference>
<reference evidence="10" key="1">
    <citation type="journal article" date="2019" name="Int. J. Syst. Evol. Microbiol.">
        <title>The Global Catalogue of Microorganisms (GCM) 10K type strain sequencing project: providing services to taxonomists for standard genome sequencing and annotation.</title>
        <authorList>
            <consortium name="The Broad Institute Genomics Platform"/>
            <consortium name="The Broad Institute Genome Sequencing Center for Infectious Disease"/>
            <person name="Wu L."/>
            <person name="Ma J."/>
        </authorList>
    </citation>
    <scope>NUCLEOTIDE SEQUENCE [LARGE SCALE GENOMIC DNA]</scope>
    <source>
        <strain evidence="10">JCM 17759</strain>
    </source>
</reference>
<evidence type="ECO:0000313" key="10">
    <source>
        <dbReference type="Proteomes" id="UP001500840"/>
    </source>
</evidence>
<dbReference type="Gene3D" id="1.10.238.10">
    <property type="entry name" value="EF-hand"/>
    <property type="match status" value="1"/>
</dbReference>
<feature type="region of interest" description="Disordered" evidence="7">
    <location>
        <begin position="94"/>
        <end position="114"/>
    </location>
</feature>
<dbReference type="Pfam" id="PF00884">
    <property type="entry name" value="Sulfatase"/>
    <property type="match status" value="1"/>
</dbReference>
<name>A0ABP8N2C9_9BACT</name>
<keyword evidence="5" id="KW-0378">Hydrolase</keyword>
<dbReference type="PANTHER" id="PTHR42693:SF42">
    <property type="entry name" value="ARYLSULFATASE G"/>
    <property type="match status" value="1"/>
</dbReference>
<keyword evidence="4" id="KW-0732">Signal</keyword>
<evidence type="ECO:0000256" key="6">
    <source>
        <dbReference type="ARBA" id="ARBA00022837"/>
    </source>
</evidence>
<feature type="region of interest" description="Disordered" evidence="7">
    <location>
        <begin position="608"/>
        <end position="641"/>
    </location>
</feature>
<evidence type="ECO:0000256" key="1">
    <source>
        <dbReference type="ARBA" id="ARBA00001913"/>
    </source>
</evidence>
<dbReference type="PROSITE" id="PS50222">
    <property type="entry name" value="EF_HAND_2"/>
    <property type="match status" value="1"/>
</dbReference>